<dbReference type="Proteomes" id="UP001065298">
    <property type="component" value="Chromosome 9"/>
</dbReference>
<reference evidence="1" key="1">
    <citation type="submission" date="2022-06" db="EMBL/GenBank/DDBJ databases">
        <title>Fusarium solani species complex genomes reveal bases of compartmentalisation and animal pathogenesis.</title>
        <authorList>
            <person name="Tsai I.J."/>
        </authorList>
    </citation>
    <scope>NUCLEOTIDE SEQUENCE</scope>
    <source>
        <strain evidence="1">Fu6.1</strain>
    </source>
</reference>
<dbReference type="EMBL" id="CM046511">
    <property type="protein sequence ID" value="KAI8657772.1"/>
    <property type="molecule type" value="Genomic_DNA"/>
</dbReference>
<sequence>MPLESKYALRVSSIPDDTTKEQFADFVRSLSAAGQDFKKKSMFSSLKVKHWKKIGQDHFGTPTEPSSPVSPSANGQDDAPLIRGIDDGIRTSFADQHGLRVGTIAFPSKEAAELVLKRHEKARKSSNAMYQWRDWDLSSSFQGITVLYEPKQDEQQDREEKGRERSEGVGINMDICAVHGLGGNAIDTWNASDKGILWLRDYLPSSEYFSNSRIMTFGYDSDLTDPGTVAGLDNWAESLIHCLSEVRASKEERARPLLLVCHSLGGLVAKKAMSQLPTSSIRGITLSQCGLVFLATPHTGTTKADWSNFIVAAAGTVAGVRPEVVSHLQSFNPASVWDKKAFLKLTPRPPFRCFAEGRRKLIRGTYQHVVTQGSASLDPENPALMIPQDHSGICKFSTKFGTYITISSALNQVFFEVTGRLEPEQGHERRMFGHPRFLACAYPPYKKFWWEGSEMNEIQYRLTLQTPLVGRNEEMGELEKAVAQPPARPKLTVVKGIAGIGKTELLMRFTAKHRYRRNIFFLRAHNSKKLEDALAAVCHSIGFDMIENPNINWERWRRTETPERIQIFVDWLGKDFNKDSLLIMDDAEIFGAASIQAALKYPAWHIVMSTRDSNLKGPGRESQDLRLAPLTVNDTALLLQTSLHSLSPEDSQLLDEQDFQRLSRAIQGHPLAAQNVIPFLLEYLGTFDDPTEEFVRILDNGTGEERRIFFKFAARDRSLWDAFNSSIELLKQKEGSENAVKLLQILPYLRTDDDCIDSFLKTSKKGLLPGADVSAHGAILRSEYLVVSKWLEKLRDVSLFVSSGPRRSKRLDIHPLVLQFAQLLPSDEARRRQIKDMLQLFYEFYQRQAEDHVVPHVNHCLDICSRFEISARDLGLSPNVISWLETISTRAAYPTEPSASAQQLNDFFMQESDSIKEKTKDFILLCARTQKKLKDVDFHLGNGGQNQQLVLKCVGAFRELKGSLRHDDEYCGLQPSPQLEDAISSLSEMVRSTSIYPELPLELDKFRRRCRASGEMNNGSRVVELDETWH</sequence>
<name>A0ACC0QKD5_9HYPO</name>
<gene>
    <name evidence="1" type="ORF">NCS57_01156400</name>
</gene>
<comment type="caution">
    <text evidence="1">The sequence shown here is derived from an EMBL/GenBank/DDBJ whole genome shotgun (WGS) entry which is preliminary data.</text>
</comment>
<evidence type="ECO:0000313" key="1">
    <source>
        <dbReference type="EMBL" id="KAI8657772.1"/>
    </source>
</evidence>
<protein>
    <submittedName>
        <fullName evidence="1">Uncharacterized protein</fullName>
    </submittedName>
</protein>
<proteinExistence type="predicted"/>
<keyword evidence="2" id="KW-1185">Reference proteome</keyword>
<evidence type="ECO:0000313" key="2">
    <source>
        <dbReference type="Proteomes" id="UP001065298"/>
    </source>
</evidence>
<accession>A0ACC0QKD5</accession>
<organism evidence="1 2">
    <name type="scientific">Fusarium keratoplasticum</name>
    <dbReference type="NCBI Taxonomy" id="1328300"/>
    <lineage>
        <taxon>Eukaryota</taxon>
        <taxon>Fungi</taxon>
        <taxon>Dikarya</taxon>
        <taxon>Ascomycota</taxon>
        <taxon>Pezizomycotina</taxon>
        <taxon>Sordariomycetes</taxon>
        <taxon>Hypocreomycetidae</taxon>
        <taxon>Hypocreales</taxon>
        <taxon>Nectriaceae</taxon>
        <taxon>Fusarium</taxon>
        <taxon>Fusarium solani species complex</taxon>
    </lineage>
</organism>